<feature type="chain" id="PRO_5035194040" evidence="1">
    <location>
        <begin position="22"/>
        <end position="191"/>
    </location>
</feature>
<evidence type="ECO:0000313" key="3">
    <source>
        <dbReference type="Proteomes" id="UP000693738"/>
    </source>
</evidence>
<feature type="signal peptide" evidence="1">
    <location>
        <begin position="1"/>
        <end position="21"/>
    </location>
</feature>
<keyword evidence="1" id="KW-0732">Signal</keyword>
<protein>
    <submittedName>
        <fullName evidence="2">Uncharacterized protein</fullName>
    </submittedName>
</protein>
<evidence type="ECO:0000256" key="1">
    <source>
        <dbReference type="SAM" id="SignalP"/>
    </source>
</evidence>
<dbReference type="EMBL" id="CAJSTJ010000173">
    <property type="protein sequence ID" value="CAG7564962.1"/>
    <property type="molecule type" value="Genomic_DNA"/>
</dbReference>
<accession>A0A8J2J1T0</accession>
<evidence type="ECO:0000313" key="2">
    <source>
        <dbReference type="EMBL" id="CAG7564962.1"/>
    </source>
</evidence>
<organism evidence="2 3">
    <name type="scientific">Fusarium equiseti</name>
    <name type="common">Fusarium scirpi</name>
    <dbReference type="NCBI Taxonomy" id="61235"/>
    <lineage>
        <taxon>Eukaryota</taxon>
        <taxon>Fungi</taxon>
        <taxon>Dikarya</taxon>
        <taxon>Ascomycota</taxon>
        <taxon>Pezizomycotina</taxon>
        <taxon>Sordariomycetes</taxon>
        <taxon>Hypocreomycetidae</taxon>
        <taxon>Hypocreales</taxon>
        <taxon>Nectriaceae</taxon>
        <taxon>Fusarium</taxon>
        <taxon>Fusarium incarnatum-equiseti species complex</taxon>
    </lineage>
</organism>
<name>A0A8J2J1T0_FUSEQ</name>
<proteinExistence type="predicted"/>
<reference evidence="2" key="1">
    <citation type="submission" date="2021-05" db="EMBL/GenBank/DDBJ databases">
        <authorList>
            <person name="Khan N."/>
        </authorList>
    </citation>
    <scope>NUCLEOTIDE SEQUENCE</scope>
</reference>
<gene>
    <name evidence="2" type="ORF">FEQUK3_LOCUS10670</name>
</gene>
<dbReference type="AlphaFoldDB" id="A0A8J2J1T0"/>
<sequence length="191" mass="19335">MVSTRFLTGVLALLAANAVSAGPCKPSSSTVYTTTTVETTTTETSSATVSESLTETFTSLGSTETINSLSTSAETSTAFGTSTRLLTTTEEPTSSVAASVTTSATAVECTTNADCDGATPFCDAGTGVATDPNVECSTNSECLILHGGDAPFCSAAGNCIGRHGDGDCYGEIPYCDNDFCNDVVGHSVSRL</sequence>
<comment type="caution">
    <text evidence="2">The sequence shown here is derived from an EMBL/GenBank/DDBJ whole genome shotgun (WGS) entry which is preliminary data.</text>
</comment>
<dbReference type="Proteomes" id="UP000693738">
    <property type="component" value="Unassembled WGS sequence"/>
</dbReference>